<dbReference type="HAMAP" id="MF_01110">
    <property type="entry name" value="ArgC_type2"/>
    <property type="match status" value="1"/>
</dbReference>
<evidence type="ECO:0000256" key="3">
    <source>
        <dbReference type="ARBA" id="ARBA00022605"/>
    </source>
</evidence>
<dbReference type="AlphaFoldDB" id="A0A0D3K5X1"/>
<dbReference type="EnsemblProtists" id="EOD31156">
    <property type="protein sequence ID" value="EOD31156"/>
    <property type="gene ID" value="EMIHUDRAFT_434425"/>
</dbReference>
<dbReference type="GO" id="GO:0005737">
    <property type="term" value="C:cytoplasm"/>
    <property type="evidence" value="ECO:0007669"/>
    <property type="project" value="InterPro"/>
</dbReference>
<dbReference type="NCBIfam" id="TIGR01851">
    <property type="entry name" value="argC_other"/>
    <property type="match status" value="1"/>
</dbReference>
<protein>
    <recommendedName>
        <fullName evidence="7">Semialdehyde dehydrogenase NAD-binding domain-containing protein</fullName>
    </recommendedName>
</protein>
<dbReference type="InterPro" id="IPR058924">
    <property type="entry name" value="AGPR_dimerisation_dom"/>
</dbReference>
<feature type="domain" description="Semialdehyde dehydrogenase NAD-binding" evidence="7">
    <location>
        <begin position="32"/>
        <end position="135"/>
    </location>
</feature>
<keyword evidence="4" id="KW-0521">NADP</keyword>
<dbReference type="STRING" id="2903.R1F731"/>
<dbReference type="Pfam" id="PF22698">
    <property type="entry name" value="Semialdhyde_dhC_1"/>
    <property type="match status" value="1"/>
</dbReference>
<evidence type="ECO:0000256" key="5">
    <source>
        <dbReference type="ARBA" id="ARBA00023002"/>
    </source>
</evidence>
<dbReference type="HOGENOM" id="CLU_077118_0_0_1"/>
<dbReference type="PANTHER" id="PTHR32338">
    <property type="entry name" value="N-ACETYL-GAMMA-GLUTAMYL-PHOSPHATE REDUCTASE, CHLOROPLASTIC-RELATED-RELATED"/>
    <property type="match status" value="1"/>
</dbReference>
<name>A0A0D3K5X1_EMIH1</name>
<dbReference type="InterPro" id="IPR000534">
    <property type="entry name" value="Semialdehyde_DH_NAD-bd"/>
</dbReference>
<dbReference type="InterPro" id="IPR023013">
    <property type="entry name" value="AGPR_AS"/>
</dbReference>
<dbReference type="CDD" id="cd23935">
    <property type="entry name" value="AGPR_2_C"/>
    <property type="match status" value="1"/>
</dbReference>
<proteinExistence type="inferred from homology"/>
<dbReference type="SUPFAM" id="SSF51735">
    <property type="entry name" value="NAD(P)-binding Rossmann-fold domains"/>
    <property type="match status" value="1"/>
</dbReference>
<keyword evidence="5" id="KW-0560">Oxidoreductase</keyword>
<organism evidence="8 9">
    <name type="scientific">Emiliania huxleyi (strain CCMP1516)</name>
    <dbReference type="NCBI Taxonomy" id="280463"/>
    <lineage>
        <taxon>Eukaryota</taxon>
        <taxon>Haptista</taxon>
        <taxon>Haptophyta</taxon>
        <taxon>Prymnesiophyceae</taxon>
        <taxon>Isochrysidales</taxon>
        <taxon>Noelaerhabdaceae</taxon>
        <taxon>Emiliania</taxon>
    </lineage>
</organism>
<dbReference type="eggNOG" id="KOG4354">
    <property type="taxonomic scope" value="Eukaryota"/>
</dbReference>
<keyword evidence="3" id="KW-0028">Amino-acid biosynthesis</keyword>
<dbReference type="GO" id="GO:0051287">
    <property type="term" value="F:NAD binding"/>
    <property type="evidence" value="ECO:0007669"/>
    <property type="project" value="InterPro"/>
</dbReference>
<evidence type="ECO:0000256" key="4">
    <source>
        <dbReference type="ARBA" id="ARBA00022857"/>
    </source>
</evidence>
<keyword evidence="9" id="KW-1185">Reference proteome</keyword>
<feature type="active site" evidence="6">
    <location>
        <position position="146"/>
    </location>
</feature>
<reference evidence="8" key="2">
    <citation type="submission" date="2024-10" db="UniProtKB">
        <authorList>
            <consortium name="EnsemblProtists"/>
        </authorList>
    </citation>
    <scope>IDENTIFICATION</scope>
</reference>
<dbReference type="SMART" id="SM00859">
    <property type="entry name" value="Semialdhyde_dh"/>
    <property type="match status" value="1"/>
</dbReference>
<accession>A0A0D3K5X1</accession>
<dbReference type="PaxDb" id="2903-EOD31156"/>
<evidence type="ECO:0000313" key="8">
    <source>
        <dbReference type="EnsemblProtists" id="EOD31156"/>
    </source>
</evidence>
<dbReference type="Proteomes" id="UP000013827">
    <property type="component" value="Unassembled WGS sequence"/>
</dbReference>
<dbReference type="PANTHER" id="PTHR32338:SF10">
    <property type="entry name" value="N-ACETYL-GAMMA-GLUTAMYL-PHOSPHATE REDUCTASE, CHLOROPLASTIC-RELATED"/>
    <property type="match status" value="1"/>
</dbReference>
<dbReference type="Gene3D" id="3.30.360.10">
    <property type="entry name" value="Dihydrodipicolinate Reductase, domain 2"/>
    <property type="match status" value="1"/>
</dbReference>
<evidence type="ECO:0000256" key="1">
    <source>
        <dbReference type="ARBA" id="ARBA00022490"/>
    </source>
</evidence>
<keyword evidence="1" id="KW-0963">Cytoplasm</keyword>
<dbReference type="SUPFAM" id="SSF55347">
    <property type="entry name" value="Glyceraldehyde-3-phosphate dehydrogenase-like, C-terminal domain"/>
    <property type="match status" value="1"/>
</dbReference>
<evidence type="ECO:0000256" key="2">
    <source>
        <dbReference type="ARBA" id="ARBA00022571"/>
    </source>
</evidence>
<dbReference type="RefSeq" id="XP_005783585.1">
    <property type="nucleotide sequence ID" value="XM_005783528.1"/>
</dbReference>
<dbReference type="KEGG" id="ehx:EMIHUDRAFT_434425"/>
<dbReference type="GO" id="GO:0006526">
    <property type="term" value="P:L-arginine biosynthetic process"/>
    <property type="evidence" value="ECO:0007669"/>
    <property type="project" value="UniProtKB-KW"/>
</dbReference>
<dbReference type="GeneID" id="17276429"/>
<reference evidence="9" key="1">
    <citation type="journal article" date="2013" name="Nature">
        <title>Pan genome of the phytoplankton Emiliania underpins its global distribution.</title>
        <authorList>
            <person name="Read B.A."/>
            <person name="Kegel J."/>
            <person name="Klute M.J."/>
            <person name="Kuo A."/>
            <person name="Lefebvre S.C."/>
            <person name="Maumus F."/>
            <person name="Mayer C."/>
            <person name="Miller J."/>
            <person name="Monier A."/>
            <person name="Salamov A."/>
            <person name="Young J."/>
            <person name="Aguilar M."/>
            <person name="Claverie J.M."/>
            <person name="Frickenhaus S."/>
            <person name="Gonzalez K."/>
            <person name="Herman E.K."/>
            <person name="Lin Y.C."/>
            <person name="Napier J."/>
            <person name="Ogata H."/>
            <person name="Sarno A.F."/>
            <person name="Shmutz J."/>
            <person name="Schroeder D."/>
            <person name="de Vargas C."/>
            <person name="Verret F."/>
            <person name="von Dassow P."/>
            <person name="Valentin K."/>
            <person name="Van de Peer Y."/>
            <person name="Wheeler G."/>
            <person name="Dacks J.B."/>
            <person name="Delwiche C.F."/>
            <person name="Dyhrman S.T."/>
            <person name="Glockner G."/>
            <person name="John U."/>
            <person name="Richards T."/>
            <person name="Worden A.Z."/>
            <person name="Zhang X."/>
            <person name="Grigoriev I.V."/>
            <person name="Allen A.E."/>
            <person name="Bidle K."/>
            <person name="Borodovsky M."/>
            <person name="Bowler C."/>
            <person name="Brownlee C."/>
            <person name="Cock J.M."/>
            <person name="Elias M."/>
            <person name="Gladyshev V.N."/>
            <person name="Groth M."/>
            <person name="Guda C."/>
            <person name="Hadaegh A."/>
            <person name="Iglesias-Rodriguez M.D."/>
            <person name="Jenkins J."/>
            <person name="Jones B.M."/>
            <person name="Lawson T."/>
            <person name="Leese F."/>
            <person name="Lindquist E."/>
            <person name="Lobanov A."/>
            <person name="Lomsadze A."/>
            <person name="Malik S.B."/>
            <person name="Marsh M.E."/>
            <person name="Mackinder L."/>
            <person name="Mock T."/>
            <person name="Mueller-Roeber B."/>
            <person name="Pagarete A."/>
            <person name="Parker M."/>
            <person name="Probert I."/>
            <person name="Quesneville H."/>
            <person name="Raines C."/>
            <person name="Rensing S.A."/>
            <person name="Riano-Pachon D.M."/>
            <person name="Richier S."/>
            <person name="Rokitta S."/>
            <person name="Shiraiwa Y."/>
            <person name="Soanes D.M."/>
            <person name="van der Giezen M."/>
            <person name="Wahlund T.M."/>
            <person name="Williams B."/>
            <person name="Wilson W."/>
            <person name="Wolfe G."/>
            <person name="Wurch L.L."/>
        </authorList>
    </citation>
    <scope>NUCLEOTIDE SEQUENCE</scope>
</reference>
<evidence type="ECO:0000256" key="6">
    <source>
        <dbReference type="PROSITE-ProRule" id="PRU10010"/>
    </source>
</evidence>
<evidence type="ECO:0000313" key="9">
    <source>
        <dbReference type="Proteomes" id="UP000013827"/>
    </source>
</evidence>
<dbReference type="InterPro" id="IPR050085">
    <property type="entry name" value="AGPR"/>
</dbReference>
<keyword evidence="2" id="KW-0055">Arginine biosynthesis</keyword>
<dbReference type="PROSITE" id="PS01224">
    <property type="entry name" value="ARGC"/>
    <property type="match status" value="1"/>
</dbReference>
<evidence type="ECO:0000259" key="7">
    <source>
        <dbReference type="SMART" id="SM00859"/>
    </source>
</evidence>
<dbReference type="GO" id="GO:0003942">
    <property type="term" value="F:N-acetyl-gamma-glutamyl-phosphate reductase activity"/>
    <property type="evidence" value="ECO:0007669"/>
    <property type="project" value="InterPro"/>
</dbReference>
<sequence length="355" mass="37443">MLSLLLASSPSFTARPLPPPRARCTPDVLMAAVFIDGEAGTTGLQVRGRLSTRDDIDLITLPEESRKDPAARAEAINKADAVILCLPDAAAIEAAALVAADNDRTVLIDASTAHRTNAEWAYGFPELSGAQRSKIAASKRIANPGCYATGFISLLGPLVGAGAVRREARLVTSAVSGYSGGGNPLIAVYEGAEHEPWGAYGFSLSHKHLPEMAAFSGLDRPPIFMPAVGDFAQGMVVSVPLHYDSDLEPAFAEGEGVGERLHAALAAHYADEHFVSVMSLGEEAWKEEGLLERGAFLRPDALNDSNHLQIFVYCNDAARTCVVAARLDNLGKGASGAAVQNLNIALGLDERTSLE</sequence>
<dbReference type="InterPro" id="IPR036291">
    <property type="entry name" value="NAD(P)-bd_dom_sf"/>
</dbReference>
<dbReference type="InterPro" id="IPR010136">
    <property type="entry name" value="AGPR_type-2"/>
</dbReference>
<dbReference type="Gene3D" id="3.40.50.720">
    <property type="entry name" value="NAD(P)-binding Rossmann-like Domain"/>
    <property type="match status" value="1"/>
</dbReference>
<dbReference type="OMA" id="CIELQPL"/>